<proteinExistence type="predicted"/>
<evidence type="ECO:0000313" key="2">
    <source>
        <dbReference type="Proteomes" id="UP000608662"/>
    </source>
</evidence>
<gene>
    <name evidence="1" type="ORF">GOC74_11355</name>
</gene>
<dbReference type="AlphaFoldDB" id="A0A847U4B3"/>
<dbReference type="RefSeq" id="WP_153553377.1">
    <property type="nucleotide sequence ID" value="NZ_WOYG01000001.1"/>
</dbReference>
<sequence length="65" mass="7117">MATDQREPTGLDVTPLENTAFFSIETDDGYVRIEQSLGNQVLYTPEEARDIAESILAAADEAPTE</sequence>
<accession>A0A847U4B3</accession>
<organism evidence="1 2">
    <name type="scientific">Halomicrobium mukohataei</name>
    <dbReference type="NCBI Taxonomy" id="57705"/>
    <lineage>
        <taxon>Archaea</taxon>
        <taxon>Methanobacteriati</taxon>
        <taxon>Methanobacteriota</taxon>
        <taxon>Stenosarchaea group</taxon>
        <taxon>Halobacteria</taxon>
        <taxon>Halobacteriales</taxon>
        <taxon>Haloarculaceae</taxon>
        <taxon>Halomicrobium</taxon>
    </lineage>
</organism>
<dbReference type="OrthoDB" id="227543at2157"/>
<dbReference type="GeneID" id="42367150"/>
<protein>
    <submittedName>
        <fullName evidence="1">Uncharacterized protein</fullName>
    </submittedName>
</protein>
<evidence type="ECO:0000313" key="1">
    <source>
        <dbReference type="EMBL" id="NLV10523.1"/>
    </source>
</evidence>
<name>A0A847U4B3_9EURY</name>
<dbReference type="Proteomes" id="UP000608662">
    <property type="component" value="Unassembled WGS sequence"/>
</dbReference>
<comment type="caution">
    <text evidence="1">The sequence shown here is derived from an EMBL/GenBank/DDBJ whole genome shotgun (WGS) entry which is preliminary data.</text>
</comment>
<dbReference type="EMBL" id="WOYG01000001">
    <property type="protein sequence ID" value="NLV10523.1"/>
    <property type="molecule type" value="Genomic_DNA"/>
</dbReference>
<reference evidence="1" key="1">
    <citation type="submission" date="2019-12" db="EMBL/GenBank/DDBJ databases">
        <title>Whole-genome sequence of Halomicrobium mukohataei pws1.</title>
        <authorList>
            <person name="Verma D.K."/>
            <person name="Gopal K."/>
            <person name="Prasad E.S."/>
        </authorList>
    </citation>
    <scope>NUCLEOTIDE SEQUENCE</scope>
    <source>
        <strain evidence="1">Pws1</strain>
    </source>
</reference>